<protein>
    <recommendedName>
        <fullName evidence="6">Ankyrin repeat domain-containing protein 33B</fullName>
    </recommendedName>
</protein>
<feature type="repeat" description="ANK" evidence="3">
    <location>
        <begin position="203"/>
        <end position="235"/>
    </location>
</feature>
<evidence type="ECO:0000256" key="1">
    <source>
        <dbReference type="ARBA" id="ARBA00022737"/>
    </source>
</evidence>
<dbReference type="InterPro" id="IPR002110">
    <property type="entry name" value="Ankyrin_rpt"/>
</dbReference>
<dbReference type="Proteomes" id="UP001274896">
    <property type="component" value="Unassembled WGS sequence"/>
</dbReference>
<sequence>MAAGTCHIVMETSKHSSSDVEEKEDFRYAAAATDDDDDDYDDVYLVNDDDDADNVIYQEFSELDFFQLPDSKSVASDDSFYPPDTLVTSQRSPSPKGSEPLTFFMACCNDNAIIVKIMIRQGVSKEEVREVDKNNRTGLIVACYQGYVDVVIALSQCPYVDVNWQDSEGNTALMTAAQAGHIMITNFLLNYYAGVDIELRNCHGFTAVMKAAVRGRANCVRALMMSGADIEVRDYGRKLTALEWALFTGHYETVRMMQRLMTRPCAEQFCGSFRMEWPKLSQLVYQAQEPQPCWRRVSKGMCGTFNLRIRTEPVEEGVLDYMVRLTTALASPLVATACSTVCPGSPPCVGKHRPAVPDILRDNYKRAEDLKSPENCKRLFRSGHMPLVFKEQEQCASLQVPTLPDVVLAYSEILHRNGLLPLYKIRRRSVSPGLAVPKVRLCKAPPPTYTPERNRRRSMDSQYLQVPNWKYKALKEEKEQVKQKDKLRLPLMKKR</sequence>
<keyword evidence="5" id="KW-1185">Reference proteome</keyword>
<reference evidence="4" key="1">
    <citation type="submission" date="2023-06" db="EMBL/GenBank/DDBJ databases">
        <title>Male Hemibagrus guttatus genome.</title>
        <authorList>
            <person name="Bian C."/>
        </authorList>
    </citation>
    <scope>NUCLEOTIDE SEQUENCE</scope>
    <source>
        <strain evidence="4">Male_cb2023</strain>
        <tissue evidence="4">Muscle</tissue>
    </source>
</reference>
<accession>A0AAE0V7B7</accession>
<evidence type="ECO:0000313" key="4">
    <source>
        <dbReference type="EMBL" id="KAK3546316.1"/>
    </source>
</evidence>
<dbReference type="SUPFAM" id="SSF48403">
    <property type="entry name" value="Ankyrin repeat"/>
    <property type="match status" value="1"/>
</dbReference>
<dbReference type="AlphaFoldDB" id="A0AAE0V7B7"/>
<evidence type="ECO:0000313" key="5">
    <source>
        <dbReference type="Proteomes" id="UP001274896"/>
    </source>
</evidence>
<evidence type="ECO:0008006" key="6">
    <source>
        <dbReference type="Google" id="ProtNLM"/>
    </source>
</evidence>
<organism evidence="4 5">
    <name type="scientific">Hemibagrus guttatus</name>
    <dbReference type="NCBI Taxonomy" id="175788"/>
    <lineage>
        <taxon>Eukaryota</taxon>
        <taxon>Metazoa</taxon>
        <taxon>Chordata</taxon>
        <taxon>Craniata</taxon>
        <taxon>Vertebrata</taxon>
        <taxon>Euteleostomi</taxon>
        <taxon>Actinopterygii</taxon>
        <taxon>Neopterygii</taxon>
        <taxon>Teleostei</taxon>
        <taxon>Ostariophysi</taxon>
        <taxon>Siluriformes</taxon>
        <taxon>Bagridae</taxon>
        <taxon>Hemibagrus</taxon>
    </lineage>
</organism>
<dbReference type="Gene3D" id="1.25.40.20">
    <property type="entry name" value="Ankyrin repeat-containing domain"/>
    <property type="match status" value="1"/>
</dbReference>
<keyword evidence="1" id="KW-0677">Repeat</keyword>
<dbReference type="PANTHER" id="PTHR24173">
    <property type="entry name" value="ANKYRIN REPEAT CONTAINING"/>
    <property type="match status" value="1"/>
</dbReference>
<name>A0AAE0V7B7_9TELE</name>
<dbReference type="EMBL" id="JAUCMX010000005">
    <property type="protein sequence ID" value="KAK3546316.1"/>
    <property type="molecule type" value="Genomic_DNA"/>
</dbReference>
<proteinExistence type="predicted"/>
<evidence type="ECO:0000256" key="3">
    <source>
        <dbReference type="PROSITE-ProRule" id="PRU00023"/>
    </source>
</evidence>
<feature type="repeat" description="ANK" evidence="3">
    <location>
        <begin position="168"/>
        <end position="200"/>
    </location>
</feature>
<dbReference type="PROSITE" id="PS50088">
    <property type="entry name" value="ANK_REPEAT"/>
    <property type="match status" value="2"/>
</dbReference>
<comment type="caution">
    <text evidence="4">The sequence shown here is derived from an EMBL/GenBank/DDBJ whole genome shotgun (WGS) entry which is preliminary data.</text>
</comment>
<gene>
    <name evidence="4" type="ORF">QTP70_025687</name>
</gene>
<keyword evidence="2 3" id="KW-0040">ANK repeat</keyword>
<dbReference type="InterPro" id="IPR036770">
    <property type="entry name" value="Ankyrin_rpt-contain_sf"/>
</dbReference>
<dbReference type="PANTHER" id="PTHR24173:SF91">
    <property type="entry name" value="ANKYRIN REPEAT DOMAIN-CONTAINING PROTEIN 33B"/>
    <property type="match status" value="1"/>
</dbReference>
<dbReference type="Pfam" id="PF12796">
    <property type="entry name" value="Ank_2"/>
    <property type="match status" value="1"/>
</dbReference>
<dbReference type="SMART" id="SM00248">
    <property type="entry name" value="ANK"/>
    <property type="match status" value="5"/>
</dbReference>
<evidence type="ECO:0000256" key="2">
    <source>
        <dbReference type="ARBA" id="ARBA00023043"/>
    </source>
</evidence>
<dbReference type="PROSITE" id="PS50297">
    <property type="entry name" value="ANK_REP_REGION"/>
    <property type="match status" value="2"/>
</dbReference>